<feature type="compositionally biased region" description="Low complexity" evidence="5">
    <location>
        <begin position="383"/>
        <end position="396"/>
    </location>
</feature>
<keyword evidence="2 6" id="KW-0812">Transmembrane</keyword>
<evidence type="ECO:0000313" key="8">
    <source>
        <dbReference type="EMBL" id="PRW59402.1"/>
    </source>
</evidence>
<proteinExistence type="predicted"/>
<evidence type="ECO:0000259" key="7">
    <source>
        <dbReference type="PROSITE" id="PS51746"/>
    </source>
</evidence>
<dbReference type="GO" id="GO:0007229">
    <property type="term" value="P:integrin-mediated signaling pathway"/>
    <property type="evidence" value="ECO:0007669"/>
    <property type="project" value="UniProtKB-KW"/>
</dbReference>
<keyword evidence="8" id="KW-0418">Kinase</keyword>
<dbReference type="EMBL" id="LHPG02000004">
    <property type="protein sequence ID" value="PRW59402.1"/>
    <property type="molecule type" value="Genomic_DNA"/>
</dbReference>
<dbReference type="Proteomes" id="UP000239899">
    <property type="component" value="Unassembled WGS sequence"/>
</dbReference>
<dbReference type="InterPro" id="IPR006603">
    <property type="entry name" value="PQ-loop_rpt"/>
</dbReference>
<dbReference type="PANTHER" id="PTHR47992">
    <property type="entry name" value="PROTEIN PHOSPHATASE"/>
    <property type="match status" value="1"/>
</dbReference>
<dbReference type="Gene3D" id="3.60.40.10">
    <property type="entry name" value="PPM-type phosphatase domain"/>
    <property type="match status" value="1"/>
</dbReference>
<evidence type="ECO:0000313" key="9">
    <source>
        <dbReference type="Proteomes" id="UP000239899"/>
    </source>
</evidence>
<accession>A0A2P6TZA8</accession>
<feature type="transmembrane region" description="Helical" evidence="6">
    <location>
        <begin position="6"/>
        <end position="26"/>
    </location>
</feature>
<dbReference type="GO" id="GO:0004722">
    <property type="term" value="F:protein serine/threonine phosphatase activity"/>
    <property type="evidence" value="ECO:0007669"/>
    <property type="project" value="InterPro"/>
</dbReference>
<dbReference type="Gene3D" id="1.20.1280.290">
    <property type="match status" value="1"/>
</dbReference>
<dbReference type="GO" id="GO:0016301">
    <property type="term" value="F:kinase activity"/>
    <property type="evidence" value="ECO:0007669"/>
    <property type="project" value="UniProtKB-KW"/>
</dbReference>
<keyword evidence="9" id="KW-1185">Reference proteome</keyword>
<evidence type="ECO:0000256" key="4">
    <source>
        <dbReference type="ARBA" id="ARBA00023136"/>
    </source>
</evidence>
<reference evidence="8 9" key="1">
    <citation type="journal article" date="2018" name="Plant J.">
        <title>Genome sequences of Chlorella sorokiniana UTEX 1602 and Micractinium conductrix SAG 241.80: implications to maltose excretion by a green alga.</title>
        <authorList>
            <person name="Arriola M.B."/>
            <person name="Velmurugan N."/>
            <person name="Zhang Y."/>
            <person name="Plunkett M.H."/>
            <person name="Hondzo H."/>
            <person name="Barney B.M."/>
        </authorList>
    </citation>
    <scope>NUCLEOTIDE SEQUENCE [LARGE SCALE GENOMIC DNA]</scope>
    <source>
        <strain evidence="9">UTEX 1602</strain>
    </source>
</reference>
<dbReference type="InterPro" id="IPR036457">
    <property type="entry name" value="PPM-type-like_dom_sf"/>
</dbReference>
<dbReference type="Pfam" id="PF04193">
    <property type="entry name" value="PQ-loop"/>
    <property type="match status" value="1"/>
</dbReference>
<comment type="subcellular location">
    <subcellularLocation>
        <location evidence="1">Membrane</location>
        <topology evidence="1">Multi-pass membrane protein</topology>
    </subcellularLocation>
</comment>
<evidence type="ECO:0000256" key="3">
    <source>
        <dbReference type="ARBA" id="ARBA00022989"/>
    </source>
</evidence>
<dbReference type="GO" id="GO:0016020">
    <property type="term" value="C:membrane"/>
    <property type="evidence" value="ECO:0007669"/>
    <property type="project" value="UniProtKB-SubCell"/>
</dbReference>
<keyword evidence="4 6" id="KW-0472">Membrane</keyword>
<evidence type="ECO:0000256" key="2">
    <source>
        <dbReference type="ARBA" id="ARBA00022692"/>
    </source>
</evidence>
<gene>
    <name evidence="8" type="ORF">C2E21_2679</name>
</gene>
<organism evidence="8 9">
    <name type="scientific">Chlorella sorokiniana</name>
    <name type="common">Freshwater green alga</name>
    <dbReference type="NCBI Taxonomy" id="3076"/>
    <lineage>
        <taxon>Eukaryota</taxon>
        <taxon>Viridiplantae</taxon>
        <taxon>Chlorophyta</taxon>
        <taxon>core chlorophytes</taxon>
        <taxon>Trebouxiophyceae</taxon>
        <taxon>Chlorellales</taxon>
        <taxon>Chlorellaceae</taxon>
        <taxon>Chlorella clade</taxon>
        <taxon>Chlorella</taxon>
    </lineage>
</organism>
<keyword evidence="8" id="KW-0808">Transferase</keyword>
<dbReference type="PROSITE" id="PS51746">
    <property type="entry name" value="PPM_2"/>
    <property type="match status" value="1"/>
</dbReference>
<dbReference type="STRING" id="3076.A0A2P6TZA8"/>
<evidence type="ECO:0000256" key="6">
    <source>
        <dbReference type="SAM" id="Phobius"/>
    </source>
</evidence>
<dbReference type="AlphaFoldDB" id="A0A2P6TZA8"/>
<dbReference type="OrthoDB" id="10264738at2759"/>
<dbReference type="SUPFAM" id="SSF81606">
    <property type="entry name" value="PP2C-like"/>
    <property type="match status" value="1"/>
</dbReference>
<dbReference type="SMART" id="SM00331">
    <property type="entry name" value="PP2C_SIG"/>
    <property type="match status" value="1"/>
</dbReference>
<dbReference type="InterPro" id="IPR015655">
    <property type="entry name" value="PP2C"/>
</dbReference>
<comment type="caution">
    <text evidence="8">The sequence shown here is derived from an EMBL/GenBank/DDBJ whole genome shotgun (WGS) entry which is preliminary data.</text>
</comment>
<dbReference type="SMART" id="SM00332">
    <property type="entry name" value="PP2Cc"/>
    <property type="match status" value="1"/>
</dbReference>
<feature type="region of interest" description="Disordered" evidence="5">
    <location>
        <begin position="380"/>
        <end position="457"/>
    </location>
</feature>
<sequence length="730" mass="76152">MPSAAATNAIGAIGGGLLAACLAPQLWKLYATRSARDLSYLFLALYCAGCLLTFVYLYYEDATVAWICILIEVGFSALMIIAKYYLDNWGPNSWRAAKKARPESKLTNSPSLAKEIKIDIAEFGAGSAAPFPLLKPAPSHAAQHLLLDVKLALPAGTAGAAGAAGTAGMVNGAATGGRQRNGGGSSGSVLDTVAEMMEAALVAAGLPAQRRQTGSFPSFRRRPSQADTQDSPQQRQPGDQRAGPEEQPQKGVSKANLLDSGTDDEESGSAVPDMFFLSCRDGYAVAIYYPDTTTLSVDLLAASEPAILRMGAAGAQLCKQLVAEWPGSRIAANTVSRLPHAAQLLVTRAEREVRLGGEQLTAAAARPAAVPVGEALIGDKAPSSAGGATSSASSVGRPGTSSVPGSSGYVSDSGTTTTTTISISTGRLGGGGGEGAPSASFPTGHIGVSDDEGKRSHMEDRHTVIPNFSIKGADPSLPRQFVAVYDGHSSHRGSEHAARRVHQYIAAQPAVQQCKGDSCDVSAIEAALKEAFEDVDQEIVETAVNHGKRYGTTAVCALRIGNTLYVAHAGDSRAILCREGRAITLTRDHKPASVPEERERIEAQGGRIAYEADRVLSNPEGQRQSRLNMSRALGDPDFKQPRRLVEAEPDVARVELKAGADRFLLLGSDGLFEVLSNQQAVEIALAALQTTGGGKASEAAAQAAADALVAQALKAGTRDNVTALVQAFEW</sequence>
<dbReference type="CDD" id="cd00143">
    <property type="entry name" value="PP2Cc"/>
    <property type="match status" value="1"/>
</dbReference>
<feature type="domain" description="PPM-type phosphatase" evidence="7">
    <location>
        <begin position="445"/>
        <end position="728"/>
    </location>
</feature>
<feature type="compositionally biased region" description="Low complexity" evidence="5">
    <location>
        <begin position="405"/>
        <end position="426"/>
    </location>
</feature>
<feature type="compositionally biased region" description="Polar residues" evidence="5">
    <location>
        <begin position="225"/>
        <end position="237"/>
    </location>
</feature>
<evidence type="ECO:0000256" key="1">
    <source>
        <dbReference type="ARBA" id="ARBA00004141"/>
    </source>
</evidence>
<dbReference type="Pfam" id="PF00481">
    <property type="entry name" value="PP2C"/>
    <property type="match status" value="1"/>
</dbReference>
<keyword evidence="3 6" id="KW-1133">Transmembrane helix</keyword>
<feature type="transmembrane region" description="Helical" evidence="6">
    <location>
        <begin position="38"/>
        <end position="58"/>
    </location>
</feature>
<feature type="region of interest" description="Disordered" evidence="5">
    <location>
        <begin position="206"/>
        <end position="269"/>
    </location>
</feature>
<keyword evidence="8" id="KW-0401">Integrin</keyword>
<dbReference type="InterPro" id="IPR001932">
    <property type="entry name" value="PPM-type_phosphatase-like_dom"/>
</dbReference>
<name>A0A2P6TZA8_CHLSO</name>
<protein>
    <submittedName>
        <fullName evidence="8">Integrin-linked kinase-associated serine threonine phosphatase 2C</fullName>
    </submittedName>
</protein>
<evidence type="ECO:0000256" key="5">
    <source>
        <dbReference type="SAM" id="MobiDB-lite"/>
    </source>
</evidence>
<feature type="transmembrane region" description="Helical" evidence="6">
    <location>
        <begin position="64"/>
        <end position="86"/>
    </location>
</feature>